<dbReference type="Gene3D" id="3.40.50.1950">
    <property type="entry name" value="Flavin prenyltransferase-like"/>
    <property type="match status" value="1"/>
</dbReference>
<feature type="domain" description="Flavoprotein" evidence="6">
    <location>
        <begin position="5"/>
        <end position="176"/>
    </location>
</feature>
<dbReference type="GO" id="GO:0016831">
    <property type="term" value="F:carboxy-lyase activity"/>
    <property type="evidence" value="ECO:0007669"/>
    <property type="project" value="TreeGrafter"/>
</dbReference>
<evidence type="ECO:0000259" key="6">
    <source>
        <dbReference type="Pfam" id="PF02441"/>
    </source>
</evidence>
<sequence length="193" mass="20598">MDGKKRLIVGVSGASGVALAMDFLAALKETPGVETHLVVTAAAERTLELEEKSGLQALARLADFAYDIRDIGASIASGTFKTAGMAVIPCSMKTVAGIASGYSDNLLLRAADVTLKERRKLVLVVRESPFSTIHLRNMLELSQAGAVILPAMITCYNALSAGAEMRRHIVGKALDQFGIDNDCVYRWDRSGAQ</sequence>
<evidence type="ECO:0000256" key="1">
    <source>
        <dbReference type="ARBA" id="ARBA00022602"/>
    </source>
</evidence>
<dbReference type="InterPro" id="IPR003382">
    <property type="entry name" value="Flavoprotein"/>
</dbReference>
<comment type="similarity">
    <text evidence="5">Belongs to the UbiX/PAD1 family.</text>
</comment>
<evidence type="ECO:0000313" key="7">
    <source>
        <dbReference type="EMBL" id="SHH86250.1"/>
    </source>
</evidence>
<keyword evidence="2 5" id="KW-0285">Flavoprotein</keyword>
<comment type="catalytic activity">
    <reaction evidence="5">
        <text>dimethylallyl phosphate + FMNH2 = prenylated FMNH2 + phosphate</text>
        <dbReference type="Rhea" id="RHEA:37743"/>
        <dbReference type="ChEBI" id="CHEBI:43474"/>
        <dbReference type="ChEBI" id="CHEBI:57618"/>
        <dbReference type="ChEBI" id="CHEBI:87467"/>
        <dbReference type="ChEBI" id="CHEBI:88052"/>
        <dbReference type="EC" id="2.5.1.129"/>
    </reaction>
</comment>
<dbReference type="NCBIfam" id="NF004685">
    <property type="entry name" value="PRK06029.1"/>
    <property type="match status" value="1"/>
</dbReference>
<dbReference type="Pfam" id="PF02441">
    <property type="entry name" value="Flavoprotein"/>
    <property type="match status" value="1"/>
</dbReference>
<organism evidence="7 8">
    <name type="scientific">Sporobacter termitidis DSM 10068</name>
    <dbReference type="NCBI Taxonomy" id="1123282"/>
    <lineage>
        <taxon>Bacteria</taxon>
        <taxon>Bacillati</taxon>
        <taxon>Bacillota</taxon>
        <taxon>Clostridia</taxon>
        <taxon>Eubacteriales</taxon>
        <taxon>Oscillospiraceae</taxon>
        <taxon>Sporobacter</taxon>
    </lineage>
</organism>
<comment type="caution">
    <text evidence="5">Lacks conserved residue(s) required for the propagation of feature annotation.</text>
</comment>
<proteinExistence type="inferred from homology"/>
<evidence type="ECO:0000256" key="2">
    <source>
        <dbReference type="ARBA" id="ARBA00022630"/>
    </source>
</evidence>
<protein>
    <recommendedName>
        <fullName evidence="5">Flavin prenyltransferase UbiX</fullName>
        <ecNumber evidence="5">2.5.1.129</ecNumber>
    </recommendedName>
</protein>
<evidence type="ECO:0000313" key="8">
    <source>
        <dbReference type="Proteomes" id="UP000183995"/>
    </source>
</evidence>
<feature type="binding site" evidence="5">
    <location>
        <position position="126"/>
    </location>
    <ligand>
        <name>FMN</name>
        <dbReference type="ChEBI" id="CHEBI:58210"/>
    </ligand>
</feature>
<gene>
    <name evidence="5" type="primary">ubiX</name>
    <name evidence="7" type="ORF">SAMN02745823_01243</name>
</gene>
<accession>A0A1M5WFL9</accession>
<comment type="function">
    <text evidence="5">Flavin prenyltransferase that catalyzes the synthesis of the prenylated FMN cofactor (prenyl-FMN) for 4-hydroxy-3-polyprenylbenzoic acid decarboxylase UbiD. The prenyltransferase is metal-independent and links a dimethylallyl moiety from dimethylallyl monophosphate (DMAP) to the flavin N5 and C6 atoms of FMN.</text>
</comment>
<keyword evidence="1 5" id="KW-0637">Prenyltransferase</keyword>
<dbReference type="NCBIfam" id="TIGR00421">
    <property type="entry name" value="ubiX_pad"/>
    <property type="match status" value="1"/>
</dbReference>
<dbReference type="EMBL" id="FQXV01000003">
    <property type="protein sequence ID" value="SHH86250.1"/>
    <property type="molecule type" value="Genomic_DNA"/>
</dbReference>
<keyword evidence="4 5" id="KW-0808">Transferase</keyword>
<dbReference type="PANTHER" id="PTHR43374:SF1">
    <property type="entry name" value="FLAVIN PRENYLTRANSFERASE PAD1, MITOCHONDRIAL"/>
    <property type="match status" value="1"/>
</dbReference>
<evidence type="ECO:0000256" key="4">
    <source>
        <dbReference type="ARBA" id="ARBA00022679"/>
    </source>
</evidence>
<dbReference type="InterPro" id="IPR036551">
    <property type="entry name" value="Flavin_trans-like"/>
</dbReference>
<dbReference type="GO" id="GO:0106141">
    <property type="term" value="F:flavin prenyltransferase activity"/>
    <property type="evidence" value="ECO:0007669"/>
    <property type="project" value="UniProtKB-EC"/>
</dbReference>
<feature type="binding site" evidence="5">
    <location>
        <position position="156"/>
    </location>
    <ligand>
        <name>dimethylallyl phosphate</name>
        <dbReference type="ChEBI" id="CHEBI:88052"/>
    </ligand>
</feature>
<keyword evidence="8" id="KW-1185">Reference proteome</keyword>
<feature type="binding site" evidence="5">
    <location>
        <position position="40"/>
    </location>
    <ligand>
        <name>FMN</name>
        <dbReference type="ChEBI" id="CHEBI:58210"/>
    </ligand>
</feature>
<dbReference type="STRING" id="1123282.SAMN02745823_01243"/>
<feature type="binding site" evidence="5">
    <location>
        <position position="172"/>
    </location>
    <ligand>
        <name>dimethylallyl phosphate</name>
        <dbReference type="ChEBI" id="CHEBI:88052"/>
    </ligand>
</feature>
<dbReference type="HAMAP" id="MF_01984">
    <property type="entry name" value="ubiX_pad"/>
    <property type="match status" value="1"/>
</dbReference>
<feature type="binding site" evidence="5">
    <location>
        <begin position="91"/>
        <end position="94"/>
    </location>
    <ligand>
        <name>FMN</name>
        <dbReference type="ChEBI" id="CHEBI:58210"/>
    </ligand>
</feature>
<dbReference type="EC" id="2.5.1.129" evidence="5"/>
<evidence type="ECO:0000256" key="5">
    <source>
        <dbReference type="HAMAP-Rule" id="MF_01984"/>
    </source>
</evidence>
<dbReference type="PANTHER" id="PTHR43374">
    <property type="entry name" value="FLAVIN PRENYLTRANSFERASE"/>
    <property type="match status" value="1"/>
</dbReference>
<dbReference type="SUPFAM" id="SSF52507">
    <property type="entry name" value="Homo-oligomeric flavin-containing Cys decarboxylases, HFCD"/>
    <property type="match status" value="1"/>
</dbReference>
<evidence type="ECO:0000256" key="3">
    <source>
        <dbReference type="ARBA" id="ARBA00022643"/>
    </source>
</evidence>
<keyword evidence="3 5" id="KW-0288">FMN</keyword>
<name>A0A1M5WFL9_9FIRM</name>
<dbReference type="RefSeq" id="WP_073076788.1">
    <property type="nucleotide sequence ID" value="NZ_FQXV01000003.1"/>
</dbReference>
<dbReference type="InterPro" id="IPR004507">
    <property type="entry name" value="UbiX-like"/>
</dbReference>
<reference evidence="7 8" key="1">
    <citation type="submission" date="2016-11" db="EMBL/GenBank/DDBJ databases">
        <authorList>
            <person name="Jaros S."/>
            <person name="Januszkiewicz K."/>
            <person name="Wedrychowicz H."/>
        </authorList>
    </citation>
    <scope>NUCLEOTIDE SEQUENCE [LARGE SCALE GENOMIC DNA]</scope>
    <source>
        <strain evidence="7 8">DSM 10068</strain>
    </source>
</reference>
<dbReference type="Proteomes" id="UP000183995">
    <property type="component" value="Unassembled WGS sequence"/>
</dbReference>
<dbReference type="AlphaFoldDB" id="A0A1M5WFL9"/>
<feature type="binding site" evidence="5">
    <location>
        <begin position="13"/>
        <end position="15"/>
    </location>
    <ligand>
        <name>FMN</name>
        <dbReference type="ChEBI" id="CHEBI:58210"/>
    </ligand>
</feature>